<comment type="caution">
    <text evidence="3">The sequence shown here is derived from an EMBL/GenBank/DDBJ whole genome shotgun (WGS) entry which is preliminary data.</text>
</comment>
<keyword evidence="2" id="KW-0812">Transmembrane</keyword>
<evidence type="ECO:0000313" key="4">
    <source>
        <dbReference type="Proteomes" id="UP001221142"/>
    </source>
</evidence>
<reference evidence="3" key="1">
    <citation type="submission" date="2023-03" db="EMBL/GenBank/DDBJ databases">
        <title>Massive genome expansion in bonnet fungi (Mycena s.s.) driven by repeated elements and novel gene families across ecological guilds.</title>
        <authorList>
            <consortium name="Lawrence Berkeley National Laboratory"/>
            <person name="Harder C.B."/>
            <person name="Miyauchi S."/>
            <person name="Viragh M."/>
            <person name="Kuo A."/>
            <person name="Thoen E."/>
            <person name="Andreopoulos B."/>
            <person name="Lu D."/>
            <person name="Skrede I."/>
            <person name="Drula E."/>
            <person name="Henrissat B."/>
            <person name="Morin E."/>
            <person name="Kohler A."/>
            <person name="Barry K."/>
            <person name="LaButti K."/>
            <person name="Morin E."/>
            <person name="Salamov A."/>
            <person name="Lipzen A."/>
            <person name="Mereny Z."/>
            <person name="Hegedus B."/>
            <person name="Baldrian P."/>
            <person name="Stursova M."/>
            <person name="Weitz H."/>
            <person name="Taylor A."/>
            <person name="Grigoriev I.V."/>
            <person name="Nagy L.G."/>
            <person name="Martin F."/>
            <person name="Kauserud H."/>
        </authorList>
    </citation>
    <scope>NUCLEOTIDE SEQUENCE</scope>
    <source>
        <strain evidence="3">9284</strain>
    </source>
</reference>
<keyword evidence="2" id="KW-1133">Transmembrane helix</keyword>
<feature type="transmembrane region" description="Helical" evidence="2">
    <location>
        <begin position="183"/>
        <end position="206"/>
    </location>
</feature>
<gene>
    <name evidence="3" type="ORF">FB45DRAFT_1006229</name>
</gene>
<protein>
    <submittedName>
        <fullName evidence="3">Uncharacterized protein</fullName>
    </submittedName>
</protein>
<dbReference type="Proteomes" id="UP001221142">
    <property type="component" value="Unassembled WGS sequence"/>
</dbReference>
<feature type="compositionally biased region" description="Low complexity" evidence="1">
    <location>
        <begin position="279"/>
        <end position="290"/>
    </location>
</feature>
<dbReference type="EMBL" id="JARKIF010000015">
    <property type="protein sequence ID" value="KAJ7622229.1"/>
    <property type="molecule type" value="Genomic_DNA"/>
</dbReference>
<feature type="compositionally biased region" description="Gly residues" evidence="1">
    <location>
        <begin position="306"/>
        <end position="316"/>
    </location>
</feature>
<keyword evidence="4" id="KW-1185">Reference proteome</keyword>
<feature type="compositionally biased region" description="Basic residues" evidence="1">
    <location>
        <begin position="264"/>
        <end position="274"/>
    </location>
</feature>
<evidence type="ECO:0000313" key="3">
    <source>
        <dbReference type="EMBL" id="KAJ7622229.1"/>
    </source>
</evidence>
<keyword evidence="2" id="KW-0472">Membrane</keyword>
<accession>A0AAD7FIE7</accession>
<evidence type="ECO:0000256" key="2">
    <source>
        <dbReference type="SAM" id="Phobius"/>
    </source>
</evidence>
<evidence type="ECO:0000256" key="1">
    <source>
        <dbReference type="SAM" id="MobiDB-lite"/>
    </source>
</evidence>
<feature type="compositionally biased region" description="Polar residues" evidence="1">
    <location>
        <begin position="229"/>
        <end position="251"/>
    </location>
</feature>
<name>A0AAD7FIE7_9AGAR</name>
<dbReference type="AlphaFoldDB" id="A0AAD7FIE7"/>
<sequence>MVYKPDAKKWPQKSSIFCASNERVWALEVIYIDSPSSKEPYLVQSMCGDGKLGVVVGSKRPPDPFRVRLAVGRDVDNTEASRIKLRTSKARHMPATEVSERPPKYLFAMHYDFPDILASRASGLFVTVLALPRVSSHGVSLRLPLIQPVRPTLPGTLSLSLYDDSTTKMASSQFSSLSPDMEAVVLVVGAVLFGILIALFMGYTAFRFSMAGSDSAPTPAPRRKAVEASKTTSASIVEPSARTTAVSSSLQTEEEAIPSTRIKAQSRKTKKKNAGKGGAAADSEAEPSAPVEDAGESTDTDHGWTRVGGGAKGRRV</sequence>
<feature type="region of interest" description="Disordered" evidence="1">
    <location>
        <begin position="213"/>
        <end position="316"/>
    </location>
</feature>
<organism evidence="3 4">
    <name type="scientific">Roridomyces roridus</name>
    <dbReference type="NCBI Taxonomy" id="1738132"/>
    <lineage>
        <taxon>Eukaryota</taxon>
        <taxon>Fungi</taxon>
        <taxon>Dikarya</taxon>
        <taxon>Basidiomycota</taxon>
        <taxon>Agaricomycotina</taxon>
        <taxon>Agaricomycetes</taxon>
        <taxon>Agaricomycetidae</taxon>
        <taxon>Agaricales</taxon>
        <taxon>Marasmiineae</taxon>
        <taxon>Mycenaceae</taxon>
        <taxon>Roridomyces</taxon>
    </lineage>
</organism>
<proteinExistence type="predicted"/>